<dbReference type="PROSITE" id="PS50235">
    <property type="entry name" value="USP_3"/>
    <property type="match status" value="1"/>
</dbReference>
<dbReference type="CDD" id="cd02674">
    <property type="entry name" value="Peptidase_C19R"/>
    <property type="match status" value="1"/>
</dbReference>
<protein>
    <recommendedName>
        <fullName evidence="2">ubiquitinyl hydrolase 1</fullName>
        <ecNumber evidence="2">3.4.19.12</ecNumber>
    </recommendedName>
</protein>
<dbReference type="Gene3D" id="3.90.70.10">
    <property type="entry name" value="Cysteine proteinases"/>
    <property type="match status" value="1"/>
</dbReference>
<proteinExistence type="predicted"/>
<dbReference type="InterPro" id="IPR018200">
    <property type="entry name" value="USP_CS"/>
</dbReference>
<dbReference type="PANTHER" id="PTHR21646:SF46">
    <property type="entry name" value="UBIQUITIN CARBOXYL-TERMINAL HYDROLASE"/>
    <property type="match status" value="1"/>
</dbReference>
<sequence>VSKKKPSEQKNDGLSDVEAAERFEKDYRLSNSSLISDTFRGVHKSTVRCRACEHESVVFESFLDLSLPIPAGKQKCTIFECLALYLRGEPVEWKCDQKGCRNQAADKKIDIWMLPKVLVIHLKSFKQDSVLREKLVNHVDFPVQKSLDLSSYARSGQSPPPYKLYAVTIHTGTMDGGHYTAICRNPAHLAEEKWFKFDDHDVKDYFDEGARLHTGAYILYYCDPRLLDRKNFP</sequence>
<comment type="catalytic activity">
    <reaction evidence="1">
        <text>Thiol-dependent hydrolysis of ester, thioester, amide, peptide and isopeptide bonds formed by the C-terminal Gly of ubiquitin (a 76-residue protein attached to proteins as an intracellular targeting signal).</text>
        <dbReference type="EC" id="3.4.19.12"/>
    </reaction>
</comment>
<dbReference type="OrthoDB" id="292964at2759"/>
<dbReference type="InterPro" id="IPR001394">
    <property type="entry name" value="Peptidase_C19_UCH"/>
</dbReference>
<accession>A0A7R8W8P3</accession>
<dbReference type="EC" id="3.4.19.12" evidence="2"/>
<feature type="non-terminal residue" evidence="4">
    <location>
        <position position="1"/>
    </location>
</feature>
<dbReference type="InterPro" id="IPR038765">
    <property type="entry name" value="Papain-like_cys_pep_sf"/>
</dbReference>
<dbReference type="EMBL" id="OB661003">
    <property type="protein sequence ID" value="CAD7227015.1"/>
    <property type="molecule type" value="Genomic_DNA"/>
</dbReference>
<dbReference type="AlphaFoldDB" id="A0A7R8W8P3"/>
<dbReference type="PROSITE" id="PS00973">
    <property type="entry name" value="USP_2"/>
    <property type="match status" value="1"/>
</dbReference>
<evidence type="ECO:0000313" key="4">
    <source>
        <dbReference type="EMBL" id="CAD7227015.1"/>
    </source>
</evidence>
<evidence type="ECO:0000256" key="1">
    <source>
        <dbReference type="ARBA" id="ARBA00000707"/>
    </source>
</evidence>
<organism evidence="4">
    <name type="scientific">Cyprideis torosa</name>
    <dbReference type="NCBI Taxonomy" id="163714"/>
    <lineage>
        <taxon>Eukaryota</taxon>
        <taxon>Metazoa</taxon>
        <taxon>Ecdysozoa</taxon>
        <taxon>Arthropoda</taxon>
        <taxon>Crustacea</taxon>
        <taxon>Oligostraca</taxon>
        <taxon>Ostracoda</taxon>
        <taxon>Podocopa</taxon>
        <taxon>Podocopida</taxon>
        <taxon>Cytherocopina</taxon>
        <taxon>Cytheroidea</taxon>
        <taxon>Cytherideidae</taxon>
        <taxon>Cyprideis</taxon>
    </lineage>
</organism>
<dbReference type="Pfam" id="PF00443">
    <property type="entry name" value="UCH"/>
    <property type="match status" value="1"/>
</dbReference>
<dbReference type="InterPro" id="IPR028889">
    <property type="entry name" value="USP"/>
</dbReference>
<gene>
    <name evidence="4" type="ORF">CTOB1V02_LOCUS4926</name>
</gene>
<dbReference type="GO" id="GO:0004843">
    <property type="term" value="F:cysteine-type deubiquitinase activity"/>
    <property type="evidence" value="ECO:0007669"/>
    <property type="project" value="UniProtKB-EC"/>
</dbReference>
<dbReference type="SUPFAM" id="SSF54001">
    <property type="entry name" value="Cysteine proteinases"/>
    <property type="match status" value="1"/>
</dbReference>
<evidence type="ECO:0000259" key="3">
    <source>
        <dbReference type="PROSITE" id="PS50235"/>
    </source>
</evidence>
<dbReference type="GO" id="GO:0016579">
    <property type="term" value="P:protein deubiquitination"/>
    <property type="evidence" value="ECO:0007669"/>
    <property type="project" value="InterPro"/>
</dbReference>
<reference evidence="4" key="1">
    <citation type="submission" date="2020-11" db="EMBL/GenBank/DDBJ databases">
        <authorList>
            <person name="Tran Van P."/>
        </authorList>
    </citation>
    <scope>NUCLEOTIDE SEQUENCE</scope>
</reference>
<dbReference type="InterPro" id="IPR050185">
    <property type="entry name" value="Ub_carboxyl-term_hydrolase"/>
</dbReference>
<evidence type="ECO:0000256" key="2">
    <source>
        <dbReference type="ARBA" id="ARBA00012759"/>
    </source>
</evidence>
<feature type="domain" description="USP" evidence="3">
    <location>
        <begin position="1"/>
        <end position="224"/>
    </location>
</feature>
<name>A0A7R8W8P3_9CRUS</name>
<dbReference type="PANTHER" id="PTHR21646">
    <property type="entry name" value="UBIQUITIN CARBOXYL-TERMINAL HYDROLASE"/>
    <property type="match status" value="1"/>
</dbReference>